<dbReference type="Gene3D" id="3.30.565.10">
    <property type="entry name" value="Histidine kinase-like ATPase, C-terminal domain"/>
    <property type="match status" value="1"/>
</dbReference>
<dbReference type="Pfam" id="PF00512">
    <property type="entry name" value="HisKA"/>
    <property type="match status" value="1"/>
</dbReference>
<dbReference type="CDD" id="cd06225">
    <property type="entry name" value="HAMP"/>
    <property type="match status" value="1"/>
</dbReference>
<evidence type="ECO:0000256" key="6">
    <source>
        <dbReference type="ARBA" id="ARBA00022692"/>
    </source>
</evidence>
<dbReference type="SUPFAM" id="SSF55874">
    <property type="entry name" value="ATPase domain of HSP90 chaperone/DNA topoisomerase II/histidine kinase"/>
    <property type="match status" value="1"/>
</dbReference>
<keyword evidence="6 13" id="KW-0812">Transmembrane</keyword>
<dbReference type="PROSITE" id="PS50885">
    <property type="entry name" value="HAMP"/>
    <property type="match status" value="1"/>
</dbReference>
<dbReference type="PIRSF" id="PIRSF037532">
    <property type="entry name" value="STHK_NtrY"/>
    <property type="match status" value="1"/>
</dbReference>
<evidence type="ECO:0000256" key="15">
    <source>
        <dbReference type="SAM" id="Phobius"/>
    </source>
</evidence>
<keyword evidence="13" id="KW-0535">Nitrogen fixation</keyword>
<evidence type="ECO:0000256" key="2">
    <source>
        <dbReference type="ARBA" id="ARBA00004651"/>
    </source>
</evidence>
<evidence type="ECO:0000256" key="14">
    <source>
        <dbReference type="SAM" id="MobiDB-lite"/>
    </source>
</evidence>
<dbReference type="RefSeq" id="WP_045580097.1">
    <property type="nucleotide sequence ID" value="NZ_CP012401.1"/>
</dbReference>
<dbReference type="InterPro" id="IPR036097">
    <property type="entry name" value="HisK_dim/P_sf"/>
</dbReference>
<keyword evidence="9 13" id="KW-0067">ATP-binding</keyword>
<dbReference type="GO" id="GO:0005886">
    <property type="term" value="C:plasma membrane"/>
    <property type="evidence" value="ECO:0007669"/>
    <property type="project" value="UniProtKB-SubCell"/>
</dbReference>
<dbReference type="SUPFAM" id="SSF158472">
    <property type="entry name" value="HAMP domain-like"/>
    <property type="match status" value="1"/>
</dbReference>
<dbReference type="Pfam" id="PF19312">
    <property type="entry name" value="NtrY_N"/>
    <property type="match status" value="1"/>
</dbReference>
<feature type="transmembrane region" description="Helical" evidence="15">
    <location>
        <begin position="32"/>
        <end position="51"/>
    </location>
</feature>
<evidence type="ECO:0000313" key="18">
    <source>
        <dbReference type="EMBL" id="ALG71550.1"/>
    </source>
</evidence>
<dbReference type="Gene3D" id="6.10.340.10">
    <property type="match status" value="1"/>
</dbReference>
<dbReference type="AlphaFoldDB" id="A0AAC8VY03"/>
<dbReference type="SMART" id="SM00387">
    <property type="entry name" value="HATPase_c"/>
    <property type="match status" value="1"/>
</dbReference>
<dbReference type="PROSITE" id="PS50109">
    <property type="entry name" value="HIS_KIN"/>
    <property type="match status" value="1"/>
</dbReference>
<keyword evidence="5 13" id="KW-0808">Transferase</keyword>
<dbReference type="InterPro" id="IPR045671">
    <property type="entry name" value="NtrY-like_N"/>
</dbReference>
<evidence type="ECO:0000259" key="17">
    <source>
        <dbReference type="PROSITE" id="PS50885"/>
    </source>
</evidence>
<evidence type="ECO:0000256" key="10">
    <source>
        <dbReference type="ARBA" id="ARBA00022989"/>
    </source>
</evidence>
<dbReference type="InterPro" id="IPR004358">
    <property type="entry name" value="Sig_transdc_His_kin-like_C"/>
</dbReference>
<feature type="domain" description="Histidine kinase" evidence="16">
    <location>
        <begin position="521"/>
        <end position="745"/>
    </location>
</feature>
<evidence type="ECO:0000259" key="16">
    <source>
        <dbReference type="PROSITE" id="PS50109"/>
    </source>
</evidence>
<proteinExistence type="predicted"/>
<dbReference type="SUPFAM" id="SSF47384">
    <property type="entry name" value="Homodimeric domain of signal transducing histidine kinase"/>
    <property type="match status" value="1"/>
</dbReference>
<accession>A0AAC8VY03</accession>
<feature type="transmembrane region" description="Helical" evidence="15">
    <location>
        <begin position="63"/>
        <end position="84"/>
    </location>
</feature>
<keyword evidence="4" id="KW-0597">Phosphoprotein</keyword>
<dbReference type="InterPro" id="IPR003661">
    <property type="entry name" value="HisK_dim/P_dom"/>
</dbReference>
<dbReference type="InterPro" id="IPR017232">
    <property type="entry name" value="NtrY"/>
</dbReference>
<organism evidence="18 19">
    <name type="scientific">Azospirillum thiophilum</name>
    <dbReference type="NCBI Taxonomy" id="528244"/>
    <lineage>
        <taxon>Bacteria</taxon>
        <taxon>Pseudomonadati</taxon>
        <taxon>Pseudomonadota</taxon>
        <taxon>Alphaproteobacteria</taxon>
        <taxon>Rhodospirillales</taxon>
        <taxon>Azospirillaceae</taxon>
        <taxon>Azospirillum</taxon>
    </lineage>
</organism>
<evidence type="ECO:0000256" key="11">
    <source>
        <dbReference type="ARBA" id="ARBA00023012"/>
    </source>
</evidence>
<keyword evidence="8 13" id="KW-0418">Kinase</keyword>
<gene>
    <name evidence="18" type="ORF">AL072_12190</name>
</gene>
<evidence type="ECO:0000256" key="4">
    <source>
        <dbReference type="ARBA" id="ARBA00022553"/>
    </source>
</evidence>
<evidence type="ECO:0000313" key="19">
    <source>
        <dbReference type="Proteomes" id="UP000069935"/>
    </source>
</evidence>
<dbReference type="InterPro" id="IPR036890">
    <property type="entry name" value="HATPase_C_sf"/>
</dbReference>
<dbReference type="Pfam" id="PF00672">
    <property type="entry name" value="HAMP"/>
    <property type="match status" value="1"/>
</dbReference>
<evidence type="ECO:0000256" key="8">
    <source>
        <dbReference type="ARBA" id="ARBA00022777"/>
    </source>
</evidence>
<keyword evidence="19" id="KW-1185">Reference proteome</keyword>
<dbReference type="InterPro" id="IPR035965">
    <property type="entry name" value="PAS-like_dom_sf"/>
</dbReference>
<dbReference type="Pfam" id="PF02518">
    <property type="entry name" value="HATPase_c"/>
    <property type="match status" value="1"/>
</dbReference>
<dbReference type="FunFam" id="1.10.287.130:FF:000107">
    <property type="entry name" value="Sensor histidine kinase YycG"/>
    <property type="match status" value="1"/>
</dbReference>
<evidence type="ECO:0000256" key="12">
    <source>
        <dbReference type="ARBA" id="ARBA00023136"/>
    </source>
</evidence>
<dbReference type="CDD" id="cd00082">
    <property type="entry name" value="HisKA"/>
    <property type="match status" value="1"/>
</dbReference>
<dbReference type="PANTHER" id="PTHR43065:SF10">
    <property type="entry name" value="PEROXIDE STRESS-ACTIVATED HISTIDINE KINASE MAK3"/>
    <property type="match status" value="1"/>
</dbReference>
<evidence type="ECO:0000256" key="13">
    <source>
        <dbReference type="PIRNR" id="PIRNR037532"/>
    </source>
</evidence>
<dbReference type="Proteomes" id="UP000069935">
    <property type="component" value="Chromosome 1"/>
</dbReference>
<sequence>MPSISDNAPPGLVPVWQKIFLWSRRVGLGKRLAFALSLAALAAGFATYAAMTESAPFGQANPRTVTLLLTLDLAILLTLGVLIARRIVAILIGRRRGLAGSRLHTRLVLVFSLLAVAPAIIMTVFSTLFFYVGVQSWFSERVRTAVNESLVVASAYLHEHQQNIRADALAMANDLSQEARFSSDPERFEQVVATQAMLRTLSEAIVFNGTTGAIVARAGYTFTLEFEPIPEEKVQQARNGEVALIVKETDDRVRALVSLDRVSDTFLYVGRMVEPRVLQHMASAEGAVKEYTALENQRGSLQVTFTLIFLVVAMLLLLAAVWAGLNFATRLVRPISALIGAAERVRAGDLTVRVSEPPGEDEFVLLSRAFNRMTTEIEGQRRELLSTNRLLDERRRFTETVLSGVSAGVLGLDADGVINLPNLSAARLLDEEDPDRMVGMPLVELLPDMGDLLENAPKRPGRVVQDQIQIRRPGKPTLTLLVRIAAEVRGGDVRGYVVTFDDITELVSAQRKAAWADVARRIAHEIKNPLTPIQLSAERLRRKYLKEISSDTEVFTMCTDTIVRQVDDIRRMVDEFSAFARMPQPVMKPVNINDLVRQAVFLQSSAHSGKIRFETRLPQGPLTVACDSRQISQALTNLLQNAADAIEGRTPPAEGGELPPGEVSIAVEDDGERVVVTVEDNGRGLPGGEQRDRLTEPYVTTRAKGTGLGLAIVKKIMEDHGGMLTLEDREGGTGARVTLVVPHPVAAVADVKADAGGRDDRPAETGGEMRHEAHGA</sequence>
<dbReference type="EMBL" id="CP012401">
    <property type="protein sequence ID" value="ALG71550.1"/>
    <property type="molecule type" value="Genomic_DNA"/>
</dbReference>
<keyword evidence="10 15" id="KW-1133">Transmembrane helix</keyword>
<name>A0AAC8VY03_9PROT</name>
<keyword evidence="3 13" id="KW-1003">Cell membrane</keyword>
<dbReference type="EC" id="2.7.13.3" evidence="13"/>
<dbReference type="Pfam" id="PF08448">
    <property type="entry name" value="PAS_4"/>
    <property type="match status" value="1"/>
</dbReference>
<keyword evidence="7 13" id="KW-0547">Nucleotide-binding</keyword>
<dbReference type="GO" id="GO:0000155">
    <property type="term" value="F:phosphorelay sensor kinase activity"/>
    <property type="evidence" value="ECO:0007669"/>
    <property type="project" value="InterPro"/>
</dbReference>
<dbReference type="InterPro" id="IPR003594">
    <property type="entry name" value="HATPase_dom"/>
</dbReference>
<dbReference type="Gene3D" id="1.10.287.130">
    <property type="match status" value="1"/>
</dbReference>
<reference evidence="19" key="1">
    <citation type="submission" date="2015-08" db="EMBL/GenBank/DDBJ databases">
        <title>Complete Genome Sequence of Azospirillum thiophilum BV-S.</title>
        <authorList>
            <person name="Fomenkov A."/>
            <person name="Vincze T."/>
            <person name="Grabovich M."/>
            <person name="Dubinina G."/>
            <person name="Orlova M."/>
            <person name="Belousova E."/>
            <person name="Roberts R.J."/>
        </authorList>
    </citation>
    <scope>NUCLEOTIDE SEQUENCE [LARGE SCALE GENOMIC DNA]</scope>
    <source>
        <strain evidence="19">BV-S</strain>
    </source>
</reference>
<dbReference type="Gene3D" id="3.30.450.20">
    <property type="entry name" value="PAS domain"/>
    <property type="match status" value="1"/>
</dbReference>
<dbReference type="KEGG" id="ati:AL072_12190"/>
<comment type="catalytic activity">
    <reaction evidence="1 13">
        <text>ATP + protein L-histidine = ADP + protein N-phospho-L-histidine.</text>
        <dbReference type="EC" id="2.7.13.3"/>
    </reaction>
</comment>
<comment type="subcellular location">
    <subcellularLocation>
        <location evidence="2 13">Cell membrane</location>
        <topology evidence="2 13">Multi-pass membrane protein</topology>
    </subcellularLocation>
</comment>
<evidence type="ECO:0000256" key="5">
    <source>
        <dbReference type="ARBA" id="ARBA00022679"/>
    </source>
</evidence>
<dbReference type="GO" id="GO:0005524">
    <property type="term" value="F:ATP binding"/>
    <property type="evidence" value="ECO:0007669"/>
    <property type="project" value="UniProtKB-UniRule"/>
</dbReference>
<dbReference type="PRINTS" id="PR00344">
    <property type="entry name" value="BCTRLSENSOR"/>
</dbReference>
<dbReference type="GO" id="GO:0009399">
    <property type="term" value="P:nitrogen fixation"/>
    <property type="evidence" value="ECO:0007669"/>
    <property type="project" value="UniProtKB-UniRule"/>
</dbReference>
<feature type="transmembrane region" description="Helical" evidence="15">
    <location>
        <begin position="105"/>
        <end position="132"/>
    </location>
</feature>
<feature type="domain" description="HAMP" evidence="17">
    <location>
        <begin position="329"/>
        <end position="382"/>
    </location>
</feature>
<dbReference type="SUPFAM" id="SSF55785">
    <property type="entry name" value="PYP-like sensor domain (PAS domain)"/>
    <property type="match status" value="1"/>
</dbReference>
<evidence type="ECO:0000256" key="1">
    <source>
        <dbReference type="ARBA" id="ARBA00000085"/>
    </source>
</evidence>
<evidence type="ECO:0000256" key="3">
    <source>
        <dbReference type="ARBA" id="ARBA00022475"/>
    </source>
</evidence>
<keyword evidence="11 13" id="KW-0902">Two-component regulatory system</keyword>
<reference evidence="18 19" key="2">
    <citation type="journal article" date="2016" name="Genome Announc.">
        <title>Complete Genome Sequence of a Strain of Azospirillum thiophilum Isolated from a Sulfide Spring.</title>
        <authorList>
            <person name="Fomenkov A."/>
            <person name="Vincze T."/>
            <person name="Grabovich M."/>
            <person name="Anton B.P."/>
            <person name="Dubinina G."/>
            <person name="Orlova M."/>
            <person name="Belousova E."/>
            <person name="Roberts R.J."/>
        </authorList>
    </citation>
    <scope>NUCLEOTIDE SEQUENCE [LARGE SCALE GENOMIC DNA]</scope>
    <source>
        <strain evidence="18 19">BV-S</strain>
    </source>
</reference>
<dbReference type="InterPro" id="IPR013656">
    <property type="entry name" value="PAS_4"/>
</dbReference>
<dbReference type="InterPro" id="IPR005467">
    <property type="entry name" value="His_kinase_dom"/>
</dbReference>
<feature type="transmembrane region" description="Helical" evidence="15">
    <location>
        <begin position="303"/>
        <end position="325"/>
    </location>
</feature>
<dbReference type="PANTHER" id="PTHR43065">
    <property type="entry name" value="SENSOR HISTIDINE KINASE"/>
    <property type="match status" value="1"/>
</dbReference>
<dbReference type="SMART" id="SM00304">
    <property type="entry name" value="HAMP"/>
    <property type="match status" value="1"/>
</dbReference>
<feature type="region of interest" description="Disordered" evidence="14">
    <location>
        <begin position="752"/>
        <end position="776"/>
    </location>
</feature>
<protein>
    <recommendedName>
        <fullName evidence="13">Nitrogen regulation protein</fullName>
        <ecNumber evidence="13">2.7.13.3</ecNumber>
    </recommendedName>
</protein>
<dbReference type="SMART" id="SM00388">
    <property type="entry name" value="HisKA"/>
    <property type="match status" value="1"/>
</dbReference>
<evidence type="ECO:0000256" key="7">
    <source>
        <dbReference type="ARBA" id="ARBA00022741"/>
    </source>
</evidence>
<keyword evidence="12 13" id="KW-0472">Membrane</keyword>
<evidence type="ECO:0000256" key="9">
    <source>
        <dbReference type="ARBA" id="ARBA00022840"/>
    </source>
</evidence>
<dbReference type="InterPro" id="IPR003660">
    <property type="entry name" value="HAMP_dom"/>
</dbReference>